<reference evidence="2" key="1">
    <citation type="journal article" date="2023" name="Plant J.">
        <title>The genome of the king protea, Protea cynaroides.</title>
        <authorList>
            <person name="Chang J."/>
            <person name="Duong T.A."/>
            <person name="Schoeman C."/>
            <person name="Ma X."/>
            <person name="Roodt D."/>
            <person name="Barker N."/>
            <person name="Li Z."/>
            <person name="Van de Peer Y."/>
            <person name="Mizrachi E."/>
        </authorList>
    </citation>
    <scope>NUCLEOTIDE SEQUENCE</scope>
    <source>
        <tissue evidence="2">Young leaves</tissue>
    </source>
</reference>
<feature type="region of interest" description="Disordered" evidence="1">
    <location>
        <begin position="208"/>
        <end position="229"/>
    </location>
</feature>
<dbReference type="GO" id="GO:0007623">
    <property type="term" value="P:circadian rhythm"/>
    <property type="evidence" value="ECO:0007669"/>
    <property type="project" value="InterPro"/>
</dbReference>
<dbReference type="OrthoDB" id="1939712at2759"/>
<dbReference type="EMBL" id="JAMYWD010000005">
    <property type="protein sequence ID" value="KAJ4970971.1"/>
    <property type="molecule type" value="Genomic_DNA"/>
</dbReference>
<dbReference type="PANTHER" id="PTHR33334:SF5">
    <property type="entry name" value="PROTEIN LNK2"/>
    <property type="match status" value="1"/>
</dbReference>
<sequence length="401" mass="44692">MECSEPLIRGYQELGFLQTLDLSEIDNMDCYVGLEGGNFAVSNCRRSSLRFPSPNYCLQWGVATSEHFGSANEYCIGATNVTSEELNFNRKSLSDEVEDETSIPGESSIDSSWCERFPFVDCSHMNSEASLDWIRHLSNLPDYQLDGIGWIDQTDDFFLRSLLEEALPSTESPYVSVSTYPVSACSTMASENLLRDMIANSQSISVNASTTSSSQNHNSSTHCFPSLADWDREENTPNVITSNSGTTEDCSITKEPVVPGLMPAELNSPYRAERYLIAGRSFEESVLQELEVAMEQLTKSTRLCFRDSFYRLAKSSEQPHVISRTRSGEIMMEKHSLSSVHHKTSRFPGVDAPDYQTSTIDRTIEKLMFDKLDCDTPSLSFVASINSSKETAIRDGSIIMG</sequence>
<gene>
    <name evidence="2" type="ORF">NE237_004070</name>
</gene>
<dbReference type="InterPro" id="IPR039928">
    <property type="entry name" value="LNK"/>
</dbReference>
<proteinExistence type="predicted"/>
<dbReference type="Proteomes" id="UP001141806">
    <property type="component" value="Unassembled WGS sequence"/>
</dbReference>
<evidence type="ECO:0000256" key="1">
    <source>
        <dbReference type="SAM" id="MobiDB-lite"/>
    </source>
</evidence>
<organism evidence="2 3">
    <name type="scientific">Protea cynaroides</name>
    <dbReference type="NCBI Taxonomy" id="273540"/>
    <lineage>
        <taxon>Eukaryota</taxon>
        <taxon>Viridiplantae</taxon>
        <taxon>Streptophyta</taxon>
        <taxon>Embryophyta</taxon>
        <taxon>Tracheophyta</taxon>
        <taxon>Spermatophyta</taxon>
        <taxon>Magnoliopsida</taxon>
        <taxon>Proteales</taxon>
        <taxon>Proteaceae</taxon>
        <taxon>Protea</taxon>
    </lineage>
</organism>
<dbReference type="PANTHER" id="PTHR33334">
    <property type="entry name" value="PROTEIN LNK1"/>
    <property type="match status" value="1"/>
</dbReference>
<keyword evidence="3" id="KW-1185">Reference proteome</keyword>
<dbReference type="GO" id="GO:0006355">
    <property type="term" value="P:regulation of DNA-templated transcription"/>
    <property type="evidence" value="ECO:0007669"/>
    <property type="project" value="InterPro"/>
</dbReference>
<name>A0A9Q0KIP7_9MAGN</name>
<dbReference type="AlphaFoldDB" id="A0A9Q0KIP7"/>
<feature type="compositionally biased region" description="Low complexity" evidence="1">
    <location>
        <begin position="208"/>
        <end position="222"/>
    </location>
</feature>
<accession>A0A9Q0KIP7</accession>
<protein>
    <submittedName>
        <fullName evidence="2">Uncharacterized protein</fullName>
    </submittedName>
</protein>
<evidence type="ECO:0000313" key="2">
    <source>
        <dbReference type="EMBL" id="KAJ4970971.1"/>
    </source>
</evidence>
<evidence type="ECO:0000313" key="3">
    <source>
        <dbReference type="Proteomes" id="UP001141806"/>
    </source>
</evidence>
<comment type="caution">
    <text evidence="2">The sequence shown here is derived from an EMBL/GenBank/DDBJ whole genome shotgun (WGS) entry which is preliminary data.</text>
</comment>